<sequence>MKYISKLLLWISIFAAVTYIYADRVDGPKANANSFGKEVAEKAVHIIKDKIDDLKLSLSGHKEIHPILKKVAKYLKPHISIDEDLDVSCISGFNDKLAVFVYKMEHNDVLDYCQTAEGKANKFCTILPEPMSDVYAEIIEMVKLTMEYCKNNPA</sequence>
<evidence type="ECO:0008006" key="4">
    <source>
        <dbReference type="Google" id="ProtNLM"/>
    </source>
</evidence>
<evidence type="ECO:0000313" key="2">
    <source>
        <dbReference type="EMBL" id="KNC25854.1"/>
    </source>
</evidence>
<dbReference type="Proteomes" id="UP000037069">
    <property type="component" value="Unassembled WGS sequence"/>
</dbReference>
<feature type="chain" id="PRO_5005535827" description="Secreted protein" evidence="1">
    <location>
        <begin position="23"/>
        <end position="154"/>
    </location>
</feature>
<proteinExistence type="predicted"/>
<gene>
    <name evidence="2" type="ORF">FF38_08181</name>
</gene>
<keyword evidence="3" id="KW-1185">Reference proteome</keyword>
<name>A0A0L0C368_LUCCU</name>
<protein>
    <recommendedName>
        <fullName evidence="4">Secreted protein</fullName>
    </recommendedName>
</protein>
<keyword evidence="1" id="KW-0732">Signal</keyword>
<accession>A0A0L0C368</accession>
<evidence type="ECO:0000313" key="3">
    <source>
        <dbReference type="Proteomes" id="UP000037069"/>
    </source>
</evidence>
<feature type="signal peptide" evidence="1">
    <location>
        <begin position="1"/>
        <end position="22"/>
    </location>
</feature>
<reference evidence="2 3" key="1">
    <citation type="journal article" date="2015" name="Nat. Commun.">
        <title>Lucilia cuprina genome unlocks parasitic fly biology to underpin future interventions.</title>
        <authorList>
            <person name="Anstead C.A."/>
            <person name="Korhonen P.K."/>
            <person name="Young N.D."/>
            <person name="Hall R.S."/>
            <person name="Jex A.R."/>
            <person name="Murali S.C."/>
            <person name="Hughes D.S."/>
            <person name="Lee S.F."/>
            <person name="Perry T."/>
            <person name="Stroehlein A.J."/>
            <person name="Ansell B.R."/>
            <person name="Breugelmans B."/>
            <person name="Hofmann A."/>
            <person name="Qu J."/>
            <person name="Dugan S."/>
            <person name="Lee S.L."/>
            <person name="Chao H."/>
            <person name="Dinh H."/>
            <person name="Han Y."/>
            <person name="Doddapaneni H.V."/>
            <person name="Worley K.C."/>
            <person name="Muzny D.M."/>
            <person name="Ioannidis P."/>
            <person name="Waterhouse R.M."/>
            <person name="Zdobnov E.M."/>
            <person name="James P.J."/>
            <person name="Bagnall N.H."/>
            <person name="Kotze A.C."/>
            <person name="Gibbs R.A."/>
            <person name="Richards S."/>
            <person name="Batterham P."/>
            <person name="Gasser R.B."/>
        </authorList>
    </citation>
    <scope>NUCLEOTIDE SEQUENCE [LARGE SCALE GENOMIC DNA]</scope>
    <source>
        <strain evidence="2 3">LS</strain>
        <tissue evidence="2">Full body</tissue>
    </source>
</reference>
<evidence type="ECO:0000256" key="1">
    <source>
        <dbReference type="SAM" id="SignalP"/>
    </source>
</evidence>
<comment type="caution">
    <text evidence="2">The sequence shown here is derived from an EMBL/GenBank/DDBJ whole genome shotgun (WGS) entry which is preliminary data.</text>
</comment>
<organism evidence="2 3">
    <name type="scientific">Lucilia cuprina</name>
    <name type="common">Green bottle fly</name>
    <name type="synonym">Australian sheep blowfly</name>
    <dbReference type="NCBI Taxonomy" id="7375"/>
    <lineage>
        <taxon>Eukaryota</taxon>
        <taxon>Metazoa</taxon>
        <taxon>Ecdysozoa</taxon>
        <taxon>Arthropoda</taxon>
        <taxon>Hexapoda</taxon>
        <taxon>Insecta</taxon>
        <taxon>Pterygota</taxon>
        <taxon>Neoptera</taxon>
        <taxon>Endopterygota</taxon>
        <taxon>Diptera</taxon>
        <taxon>Brachycera</taxon>
        <taxon>Muscomorpha</taxon>
        <taxon>Oestroidea</taxon>
        <taxon>Calliphoridae</taxon>
        <taxon>Luciliinae</taxon>
        <taxon>Lucilia</taxon>
    </lineage>
</organism>
<dbReference type="AlphaFoldDB" id="A0A0L0C368"/>
<dbReference type="EMBL" id="JRES01001065">
    <property type="protein sequence ID" value="KNC25854.1"/>
    <property type="molecule type" value="Genomic_DNA"/>
</dbReference>